<feature type="region of interest" description="Disordered" evidence="1">
    <location>
        <begin position="26"/>
        <end position="75"/>
    </location>
</feature>
<evidence type="ECO:0000313" key="4">
    <source>
        <dbReference type="Proteomes" id="UP000515158"/>
    </source>
</evidence>
<dbReference type="InterPro" id="IPR006621">
    <property type="entry name" value="Nose-resist-to-fluoxetine_N"/>
</dbReference>
<feature type="domain" description="Nose resistant-to-fluoxetine protein N-terminal" evidence="3">
    <location>
        <begin position="151"/>
        <end position="202"/>
    </location>
</feature>
<accession>A0A6P8YRY6</accession>
<dbReference type="Pfam" id="PF20146">
    <property type="entry name" value="NRF"/>
    <property type="match status" value="1"/>
</dbReference>
<organism evidence="5">
    <name type="scientific">Thrips palmi</name>
    <name type="common">Melon thrips</name>
    <dbReference type="NCBI Taxonomy" id="161013"/>
    <lineage>
        <taxon>Eukaryota</taxon>
        <taxon>Metazoa</taxon>
        <taxon>Ecdysozoa</taxon>
        <taxon>Arthropoda</taxon>
        <taxon>Hexapoda</taxon>
        <taxon>Insecta</taxon>
        <taxon>Pterygota</taxon>
        <taxon>Neoptera</taxon>
        <taxon>Paraneoptera</taxon>
        <taxon>Thysanoptera</taxon>
        <taxon>Terebrantia</taxon>
        <taxon>Thripoidea</taxon>
        <taxon>Thripidae</taxon>
        <taxon>Thrips</taxon>
    </lineage>
</organism>
<proteinExistence type="predicted"/>
<keyword evidence="4" id="KW-1185">Reference proteome</keyword>
<gene>
    <name evidence="5" type="primary">LOC117644633</name>
</gene>
<feature type="compositionally biased region" description="Low complexity" evidence="1">
    <location>
        <begin position="32"/>
        <end position="75"/>
    </location>
</feature>
<sequence length="277" mass="28898">MAWSRQVVVVVVLALVVCGALPPGAVVPDGDATTTASSTTASTTTASLTTASLTTASSTTASSTTASTTTASSTTASLTTASLTTASLTTASSTTDVLSSAGAVFTEEVFTGPDSTWGHGAAGGAAVLPEGAVPRFNLLDGVRRHPPSEACRRALDDVLEASTQLRLWALKMHSSSVMLPDALLAANMYSLGDFDGCLSVPEAVYCLLDVEVRPARQSGAPPLPTHPGDEVSPFEPPHGHNATLWDLLQTSGNRRRFRRDLQQWAVYIPIILRRHRA</sequence>
<name>A0A6P8YRY6_THRPL</name>
<keyword evidence="2" id="KW-0732">Signal</keyword>
<feature type="chain" id="PRO_5027747911" evidence="2">
    <location>
        <begin position="20"/>
        <end position="277"/>
    </location>
</feature>
<evidence type="ECO:0000313" key="5">
    <source>
        <dbReference type="RefSeq" id="XP_034240135.1"/>
    </source>
</evidence>
<evidence type="ECO:0000256" key="2">
    <source>
        <dbReference type="SAM" id="SignalP"/>
    </source>
</evidence>
<dbReference type="KEGG" id="tpal:117644633"/>
<dbReference type="RefSeq" id="XP_034240135.1">
    <property type="nucleotide sequence ID" value="XM_034384244.1"/>
</dbReference>
<evidence type="ECO:0000256" key="1">
    <source>
        <dbReference type="SAM" id="MobiDB-lite"/>
    </source>
</evidence>
<evidence type="ECO:0000259" key="3">
    <source>
        <dbReference type="Pfam" id="PF20146"/>
    </source>
</evidence>
<reference evidence="5" key="1">
    <citation type="submission" date="2025-08" db="UniProtKB">
        <authorList>
            <consortium name="RefSeq"/>
        </authorList>
    </citation>
    <scope>IDENTIFICATION</scope>
    <source>
        <tissue evidence="5">Total insect</tissue>
    </source>
</reference>
<dbReference type="AlphaFoldDB" id="A0A6P8YRY6"/>
<dbReference type="InParanoid" id="A0A6P8YRY6"/>
<dbReference type="GeneID" id="117644633"/>
<feature type="signal peptide" evidence="2">
    <location>
        <begin position="1"/>
        <end position="19"/>
    </location>
</feature>
<dbReference type="Proteomes" id="UP000515158">
    <property type="component" value="Unplaced"/>
</dbReference>
<dbReference type="OrthoDB" id="4794873at2759"/>
<protein>
    <submittedName>
        <fullName evidence="5">Serine-rich adhesin for platelets-like</fullName>
    </submittedName>
</protein>